<organism evidence="2 3">
    <name type="scientific">Spongiibacter nanhainus</name>
    <dbReference type="NCBI Taxonomy" id="2794344"/>
    <lineage>
        <taxon>Bacteria</taxon>
        <taxon>Pseudomonadati</taxon>
        <taxon>Pseudomonadota</taxon>
        <taxon>Gammaproteobacteria</taxon>
        <taxon>Cellvibrionales</taxon>
        <taxon>Spongiibacteraceae</taxon>
        <taxon>Spongiibacter</taxon>
    </lineage>
</organism>
<reference evidence="2 3" key="1">
    <citation type="submission" date="2020-12" db="EMBL/GenBank/DDBJ databases">
        <authorList>
            <person name="Shan Y."/>
        </authorList>
    </citation>
    <scope>NUCLEOTIDE SEQUENCE [LARGE SCALE GENOMIC DNA]</scope>
    <source>
        <strain evidence="3">csc3.9</strain>
    </source>
</reference>
<gene>
    <name evidence="2" type="ORF">I6N98_17805</name>
</gene>
<evidence type="ECO:0000313" key="2">
    <source>
        <dbReference type="EMBL" id="QQD18168.1"/>
    </source>
</evidence>
<dbReference type="AlphaFoldDB" id="A0A7T4UPY6"/>
<sequence length="138" mass="14756">MLTTHPQNRGSKTWVASLLAVMLAWAGTLASIPASAGMVTTGEMLNQQQLEDDRAAMKRALDRSDVKERLMELGVSPAEVDNRIDALTADELAQLQQEMDDMPAGAGAVGLLAVVVLVFFITDVLGITDVFPFINAAN</sequence>
<dbReference type="KEGG" id="snan:I6N98_17805"/>
<feature type="transmembrane region" description="Helical" evidence="1">
    <location>
        <begin position="108"/>
        <end position="134"/>
    </location>
</feature>
<evidence type="ECO:0000256" key="1">
    <source>
        <dbReference type="SAM" id="Phobius"/>
    </source>
</evidence>
<keyword evidence="1" id="KW-1133">Transmembrane helix</keyword>
<keyword evidence="1" id="KW-0472">Membrane</keyword>
<dbReference type="NCBIfam" id="NF033919">
    <property type="entry name" value="PA2779_fam"/>
    <property type="match status" value="1"/>
</dbReference>
<dbReference type="EMBL" id="CP066167">
    <property type="protein sequence ID" value="QQD18168.1"/>
    <property type="molecule type" value="Genomic_DNA"/>
</dbReference>
<name>A0A7T4UPY6_9GAMM</name>
<dbReference type="InterPro" id="IPR046735">
    <property type="entry name" value="PA2779-like"/>
</dbReference>
<dbReference type="Pfam" id="PF20332">
    <property type="entry name" value="DUF6627"/>
    <property type="match status" value="1"/>
</dbReference>
<dbReference type="Proteomes" id="UP000596063">
    <property type="component" value="Chromosome"/>
</dbReference>
<evidence type="ECO:0000313" key="3">
    <source>
        <dbReference type="Proteomes" id="UP000596063"/>
    </source>
</evidence>
<accession>A0A7T4UPY6</accession>
<keyword evidence="1" id="KW-0812">Transmembrane</keyword>
<dbReference type="InterPro" id="IPR016924">
    <property type="entry name" value="UCP029543"/>
</dbReference>
<protein>
    <submittedName>
        <fullName evidence="2">PA2779 family protein</fullName>
    </submittedName>
</protein>
<dbReference type="PIRSF" id="PIRSF029543">
    <property type="entry name" value="UCP029543"/>
    <property type="match status" value="1"/>
</dbReference>
<keyword evidence="3" id="KW-1185">Reference proteome</keyword>
<dbReference type="RefSeq" id="WP_198569666.1">
    <property type="nucleotide sequence ID" value="NZ_CP066167.1"/>
</dbReference>
<proteinExistence type="predicted"/>